<dbReference type="AlphaFoldDB" id="A0A1I7YVD2"/>
<proteinExistence type="predicted"/>
<evidence type="ECO:0000313" key="3">
    <source>
        <dbReference type="WBParaSite" id="L893_g2013.t1"/>
    </source>
</evidence>
<name>A0A1I7YVD2_9BILA</name>
<feature type="region of interest" description="Disordered" evidence="1">
    <location>
        <begin position="1"/>
        <end position="28"/>
    </location>
</feature>
<evidence type="ECO:0000256" key="1">
    <source>
        <dbReference type="SAM" id="MobiDB-lite"/>
    </source>
</evidence>
<accession>A0A1I7YVD2</accession>
<reference evidence="3" key="1">
    <citation type="submission" date="2016-11" db="UniProtKB">
        <authorList>
            <consortium name="WormBaseParasite"/>
        </authorList>
    </citation>
    <scope>IDENTIFICATION</scope>
</reference>
<protein>
    <submittedName>
        <fullName evidence="3">EF-hand domain-containing protein</fullName>
    </submittedName>
</protein>
<feature type="compositionally biased region" description="Basic and acidic residues" evidence="1">
    <location>
        <begin position="7"/>
        <end position="18"/>
    </location>
</feature>
<dbReference type="Proteomes" id="UP000095287">
    <property type="component" value="Unplaced"/>
</dbReference>
<keyword evidence="2" id="KW-1185">Reference proteome</keyword>
<evidence type="ECO:0000313" key="2">
    <source>
        <dbReference type="Proteomes" id="UP000095287"/>
    </source>
</evidence>
<organism evidence="2 3">
    <name type="scientific">Steinernema glaseri</name>
    <dbReference type="NCBI Taxonomy" id="37863"/>
    <lineage>
        <taxon>Eukaryota</taxon>
        <taxon>Metazoa</taxon>
        <taxon>Ecdysozoa</taxon>
        <taxon>Nematoda</taxon>
        <taxon>Chromadorea</taxon>
        <taxon>Rhabditida</taxon>
        <taxon>Tylenchina</taxon>
        <taxon>Panagrolaimomorpha</taxon>
        <taxon>Strongyloidoidea</taxon>
        <taxon>Steinernematidae</taxon>
        <taxon>Steinernema</taxon>
    </lineage>
</organism>
<sequence length="248" mass="28585">MPASNPSDRKPAPLKIDDSAEVPPISTPALREQYDRKRALALEMTSGQILLMEEKERDEHVYKFLSPDEIWKIKAILCRVPPPIDISKITQDTGIDRSLHFEEYEQNRKLYFQLSDDEVQEMPIIHVHSFFAYLSAGEIIDAYSRLKELRQNGRASNTFNIPERSEKFLQTINLEFALKKEGENFVITKDFGEKQTVPELRLLLATATDKQLGGLSDETLKEIEEFFSISELRYFQEKKETALNDSAV</sequence>
<dbReference type="WBParaSite" id="L893_g2013.t1">
    <property type="protein sequence ID" value="L893_g2013.t1"/>
    <property type="gene ID" value="L893_g2013"/>
</dbReference>